<reference evidence="1" key="1">
    <citation type="submission" date="2014-09" db="EMBL/GenBank/DDBJ databases">
        <authorList>
            <person name="Magalhaes I.L.F."/>
            <person name="Oliveira U."/>
            <person name="Santos F.R."/>
            <person name="Vidigal T.H.D.A."/>
            <person name="Brescovit A.D."/>
            <person name="Santos A.J."/>
        </authorList>
    </citation>
    <scope>NUCLEOTIDE SEQUENCE</scope>
    <source>
        <tissue evidence="1">Shoot tissue taken approximately 20 cm above the soil surface</tissue>
    </source>
</reference>
<protein>
    <submittedName>
        <fullName evidence="1">Uncharacterized protein</fullName>
    </submittedName>
</protein>
<organism evidence="1">
    <name type="scientific">Arundo donax</name>
    <name type="common">Giant reed</name>
    <name type="synonym">Donax arundinaceus</name>
    <dbReference type="NCBI Taxonomy" id="35708"/>
    <lineage>
        <taxon>Eukaryota</taxon>
        <taxon>Viridiplantae</taxon>
        <taxon>Streptophyta</taxon>
        <taxon>Embryophyta</taxon>
        <taxon>Tracheophyta</taxon>
        <taxon>Spermatophyta</taxon>
        <taxon>Magnoliopsida</taxon>
        <taxon>Liliopsida</taxon>
        <taxon>Poales</taxon>
        <taxon>Poaceae</taxon>
        <taxon>PACMAD clade</taxon>
        <taxon>Arundinoideae</taxon>
        <taxon>Arundineae</taxon>
        <taxon>Arundo</taxon>
    </lineage>
</organism>
<accession>A0A0A8YGE2</accession>
<reference evidence="1" key="2">
    <citation type="journal article" date="2015" name="Data Brief">
        <title>Shoot transcriptome of the giant reed, Arundo donax.</title>
        <authorList>
            <person name="Barrero R.A."/>
            <person name="Guerrero F.D."/>
            <person name="Moolhuijzen P."/>
            <person name="Goolsby J.A."/>
            <person name="Tidwell J."/>
            <person name="Bellgard S.E."/>
            <person name="Bellgard M.I."/>
        </authorList>
    </citation>
    <scope>NUCLEOTIDE SEQUENCE</scope>
    <source>
        <tissue evidence="1">Shoot tissue taken approximately 20 cm above the soil surface</tissue>
    </source>
</reference>
<proteinExistence type="predicted"/>
<evidence type="ECO:0000313" key="1">
    <source>
        <dbReference type="EMBL" id="JAD24871.1"/>
    </source>
</evidence>
<sequence>MAHGGDSVVDCGARLSAWPMRSATAPHDCAEANRGFTLAGEGAALLLAGRRGVKQVEGEVGRVASGSAWI</sequence>
<name>A0A0A8YGE2_ARUDO</name>
<dbReference type="AlphaFoldDB" id="A0A0A8YGE2"/>
<dbReference type="EMBL" id="GBRH01273024">
    <property type="protein sequence ID" value="JAD24871.1"/>
    <property type="molecule type" value="Transcribed_RNA"/>
</dbReference>